<dbReference type="KEGG" id="nkf:Nkreftii_000244"/>
<accession>A0A7S8FAY4</accession>
<organism evidence="1 2">
    <name type="scientific">Candidatus Nitrospira kreftii</name>
    <dbReference type="NCBI Taxonomy" id="2652173"/>
    <lineage>
        <taxon>Bacteria</taxon>
        <taxon>Pseudomonadati</taxon>
        <taxon>Nitrospirota</taxon>
        <taxon>Nitrospiria</taxon>
        <taxon>Nitrospirales</taxon>
        <taxon>Nitrospiraceae</taxon>
        <taxon>Nitrospira</taxon>
    </lineage>
</organism>
<proteinExistence type="predicted"/>
<evidence type="ECO:0008006" key="3">
    <source>
        <dbReference type="Google" id="ProtNLM"/>
    </source>
</evidence>
<dbReference type="Gene3D" id="1.10.1660.10">
    <property type="match status" value="1"/>
</dbReference>
<protein>
    <recommendedName>
        <fullName evidence="3">Chaperone modulatory protein CbpM</fullName>
    </recommendedName>
</protein>
<evidence type="ECO:0000313" key="2">
    <source>
        <dbReference type="Proteomes" id="UP000593737"/>
    </source>
</evidence>
<gene>
    <name evidence="1" type="ORF">Nkreftii_000244</name>
</gene>
<dbReference type="EMBL" id="CP047423">
    <property type="protein sequence ID" value="QPD02470.1"/>
    <property type="molecule type" value="Genomic_DNA"/>
</dbReference>
<evidence type="ECO:0000313" key="1">
    <source>
        <dbReference type="EMBL" id="QPD02470.1"/>
    </source>
</evidence>
<dbReference type="AlphaFoldDB" id="A0A7S8FAY4"/>
<dbReference type="Pfam" id="PF13591">
    <property type="entry name" value="MerR_2"/>
    <property type="match status" value="1"/>
</dbReference>
<reference evidence="1 2" key="1">
    <citation type="journal article" date="2020" name="ISME J.">
        <title>Enrichment and physiological characterization of a novel comammox Nitrospira indicates ammonium inhibition of complete nitrification.</title>
        <authorList>
            <person name="Sakoula D."/>
            <person name="Koch H."/>
            <person name="Frank J."/>
            <person name="Jetten M.S.M."/>
            <person name="van Kessel M.A.H.J."/>
            <person name="Lucker S."/>
        </authorList>
    </citation>
    <scope>NUCLEOTIDE SEQUENCE [LARGE SCALE GENOMIC DNA]</scope>
    <source>
        <strain evidence="1">Comreactor17</strain>
    </source>
</reference>
<name>A0A7S8FAY4_9BACT</name>
<sequence>MEPDILTGSVIGDEAVLSLEDFARACPAEVSWIAELVEVNVLTPHGTELSSWRFRASDLLCARRVSRLQRDFGASTEAVAVMLDLLAEIERLRACLRRVGLDVDEGTRS</sequence>
<dbReference type="Proteomes" id="UP000593737">
    <property type="component" value="Chromosome"/>
</dbReference>